<dbReference type="SUPFAM" id="SSF117916">
    <property type="entry name" value="Fe-S cluster assembly (FSCA) domain-like"/>
    <property type="match status" value="1"/>
</dbReference>
<evidence type="ECO:0000256" key="9">
    <source>
        <dbReference type="PIRNR" id="PIRNR000375"/>
    </source>
</evidence>
<dbReference type="CDD" id="cd06664">
    <property type="entry name" value="IscU_like"/>
    <property type="match status" value="1"/>
</dbReference>
<dbReference type="PANTHER" id="PTHR10093">
    <property type="entry name" value="IRON-SULFUR CLUSTER ASSEMBLY ENZYME NIFU HOMOLOG"/>
    <property type="match status" value="1"/>
</dbReference>
<evidence type="ECO:0000256" key="2">
    <source>
        <dbReference type="ARBA" id="ARBA00015278"/>
    </source>
</evidence>
<dbReference type="Pfam" id="PF04324">
    <property type="entry name" value="Fer2_BFD"/>
    <property type="match status" value="1"/>
</dbReference>
<evidence type="ECO:0000259" key="12">
    <source>
        <dbReference type="Pfam" id="PF01592"/>
    </source>
</evidence>
<feature type="binding site" evidence="10">
    <location>
        <position position="138"/>
    </location>
    <ligand>
        <name>[2Fe-2S] cluster</name>
        <dbReference type="ChEBI" id="CHEBI:190135"/>
    </ligand>
</feature>
<protein>
    <recommendedName>
        <fullName evidence="2 9">Nitrogen fixation protein NifU</fullName>
    </recommendedName>
</protein>
<dbReference type="PIRSF" id="PIRSF000375">
    <property type="entry name" value="NifU"/>
    <property type="match status" value="1"/>
</dbReference>
<feature type="domain" description="NIF system FeS cluster assembly NifU C-terminal" evidence="11">
    <location>
        <begin position="268"/>
        <end position="332"/>
    </location>
</feature>
<accession>A0A0D7E706</accession>
<evidence type="ECO:0000256" key="10">
    <source>
        <dbReference type="PIRSR" id="PIRSR000375-1"/>
    </source>
</evidence>
<keyword evidence="7 9" id="KW-0535">Nitrogen fixation</keyword>
<dbReference type="GO" id="GO:0016226">
    <property type="term" value="P:iron-sulfur cluster assembly"/>
    <property type="evidence" value="ECO:0007669"/>
    <property type="project" value="InterPro"/>
</dbReference>
<dbReference type="Pfam" id="PF01106">
    <property type="entry name" value="NifU"/>
    <property type="match status" value="1"/>
</dbReference>
<dbReference type="InterPro" id="IPR001075">
    <property type="entry name" value="NIF_FeS_clus_asmbl_NifU_C"/>
</dbReference>
<comment type="cofactor">
    <cofactor evidence="10">
        <name>[2Fe-2S] cluster</name>
        <dbReference type="ChEBI" id="CHEBI:190135"/>
    </cofactor>
    <text evidence="10">Binds 1 [2Fe-2S] cluster per subunit.</text>
</comment>
<dbReference type="InterPro" id="IPR016217">
    <property type="entry name" value="N_fixation_NifU"/>
</dbReference>
<dbReference type="InterPro" id="IPR041854">
    <property type="entry name" value="BFD-like_2Fe2S-bd_dom_sf"/>
</dbReference>
<comment type="function">
    <text evidence="9">May be involved in the formation or repair of [Fe-S] clusters present in iron-sulfur proteins.</text>
</comment>
<evidence type="ECO:0000256" key="7">
    <source>
        <dbReference type="ARBA" id="ARBA00023231"/>
    </source>
</evidence>
<organism evidence="14 15">
    <name type="scientific">Rhodopseudomonas palustris</name>
    <dbReference type="NCBI Taxonomy" id="1076"/>
    <lineage>
        <taxon>Bacteria</taxon>
        <taxon>Pseudomonadati</taxon>
        <taxon>Pseudomonadota</taxon>
        <taxon>Alphaproteobacteria</taxon>
        <taxon>Hyphomicrobiales</taxon>
        <taxon>Nitrobacteraceae</taxon>
        <taxon>Rhodopseudomonas</taxon>
    </lineage>
</organism>
<dbReference type="InterPro" id="IPR034904">
    <property type="entry name" value="FSCA_dom_sf"/>
</dbReference>
<evidence type="ECO:0000313" key="15">
    <source>
        <dbReference type="Proteomes" id="UP000032515"/>
    </source>
</evidence>
<feature type="domain" description="NIF system FeS cluster assembly NifU N-terminal" evidence="12">
    <location>
        <begin position="7"/>
        <end position="125"/>
    </location>
</feature>
<dbReference type="GO" id="GO:0051537">
    <property type="term" value="F:2 iron, 2 sulfur cluster binding"/>
    <property type="evidence" value="ECO:0007669"/>
    <property type="project" value="UniProtKB-KW"/>
</dbReference>
<evidence type="ECO:0000256" key="5">
    <source>
        <dbReference type="ARBA" id="ARBA00023004"/>
    </source>
</evidence>
<dbReference type="SUPFAM" id="SSF82649">
    <property type="entry name" value="SufE/NifU"/>
    <property type="match status" value="1"/>
</dbReference>
<dbReference type="InterPro" id="IPR010238">
    <property type="entry name" value="NIF_FeS_clus_asmbl_NifU"/>
</dbReference>
<proteinExistence type="inferred from homology"/>
<evidence type="ECO:0000259" key="13">
    <source>
        <dbReference type="Pfam" id="PF04324"/>
    </source>
</evidence>
<evidence type="ECO:0000256" key="8">
    <source>
        <dbReference type="ARBA" id="ARBA00034078"/>
    </source>
</evidence>
<dbReference type="Pfam" id="PF01592">
    <property type="entry name" value="NifU_N"/>
    <property type="match status" value="1"/>
</dbReference>
<keyword evidence="5 10" id="KW-0408">Iron</keyword>
<dbReference type="GO" id="GO:0005506">
    <property type="term" value="F:iron ion binding"/>
    <property type="evidence" value="ECO:0007669"/>
    <property type="project" value="InterPro"/>
</dbReference>
<feature type="binding site" evidence="10">
    <location>
        <position position="136"/>
    </location>
    <ligand>
        <name>[2Fe-2S] cluster</name>
        <dbReference type="ChEBI" id="CHEBI:190135"/>
    </ligand>
</feature>
<evidence type="ECO:0000256" key="4">
    <source>
        <dbReference type="ARBA" id="ARBA00022723"/>
    </source>
</evidence>
<keyword evidence="4 10" id="KW-0479">Metal-binding</keyword>
<evidence type="ECO:0000256" key="3">
    <source>
        <dbReference type="ARBA" id="ARBA00022714"/>
    </source>
</evidence>
<dbReference type="InterPro" id="IPR002871">
    <property type="entry name" value="NIF_FeS_clus_asmbl_NifU_N"/>
</dbReference>
<feature type="binding site" evidence="10">
    <location>
        <position position="62"/>
    </location>
    <ligand>
        <name>Fe cation</name>
        <dbReference type="ChEBI" id="CHEBI:24875"/>
    </ligand>
</feature>
<evidence type="ECO:0000313" key="14">
    <source>
        <dbReference type="EMBL" id="KIZ35297.1"/>
    </source>
</evidence>
<keyword evidence="3 10" id="KW-0001">2Fe-2S</keyword>
<dbReference type="AlphaFoldDB" id="A0A0D7E706"/>
<dbReference type="EMBL" id="JXXE01000632">
    <property type="protein sequence ID" value="KIZ35297.1"/>
    <property type="molecule type" value="Genomic_DNA"/>
</dbReference>
<evidence type="ECO:0000256" key="6">
    <source>
        <dbReference type="ARBA" id="ARBA00023014"/>
    </source>
</evidence>
<dbReference type="NCBIfam" id="TIGR02000">
    <property type="entry name" value="NifU_proper"/>
    <property type="match status" value="1"/>
</dbReference>
<dbReference type="RefSeq" id="WP_044417303.1">
    <property type="nucleotide sequence ID" value="NZ_JXXE01000632.1"/>
</dbReference>
<comment type="caution">
    <text evidence="14">The sequence shown here is derived from an EMBL/GenBank/DDBJ whole genome shotgun (WGS) entry which is preliminary data.</text>
</comment>
<dbReference type="OrthoDB" id="9808097at2"/>
<comment type="similarity">
    <text evidence="1 9">Belongs to the NifU family.</text>
</comment>
<gene>
    <name evidence="14" type="ORF">OO17_25875</name>
</gene>
<dbReference type="PATRIC" id="fig|1076.23.peg.1618"/>
<dbReference type="Gene3D" id="1.10.10.1100">
    <property type="entry name" value="BFD-like [2Fe-2S]-binding domain"/>
    <property type="match status" value="1"/>
</dbReference>
<comment type="cofactor">
    <cofactor evidence="8">
        <name>[2Fe-2S] cluster</name>
        <dbReference type="ChEBI" id="CHEBI:190135"/>
    </cofactor>
</comment>
<reference evidence="14 15" key="1">
    <citation type="submission" date="2014-11" db="EMBL/GenBank/DDBJ databases">
        <title>Genomics and ecophysiology of heterotrophic nitrogen fixing bacteria isolated from estuarine surface water.</title>
        <authorList>
            <person name="Bentzon-Tilia M."/>
            <person name="Severin I."/>
            <person name="Hansen L.H."/>
            <person name="Riemann L."/>
        </authorList>
    </citation>
    <scope>NUCLEOTIDE SEQUENCE [LARGE SCALE GENOMIC DNA]</scope>
    <source>
        <strain evidence="14 15">BAL398</strain>
    </source>
</reference>
<comment type="cofactor">
    <cofactor evidence="10">
        <name>Fe cation</name>
        <dbReference type="ChEBI" id="CHEBI:24875"/>
    </cofactor>
    <text evidence="10">Binds 1 Fe cation per subunit.</text>
</comment>
<keyword evidence="6 10" id="KW-0411">Iron-sulfur</keyword>
<sequence>MLQVSNRLNDHFSNPRNVGALPGANAVGSFGTIGWGDAVKLMLQVDPQTDRIEQARFQAFGCSAAIAASSAVTEMVTGKTLDEAGGISSADIAEFLGGLPPERMYGSVIAYEALRTAIAALRGKAELESTDPDVLCDCFSVGQMMIERTIRFNRLTDPEQVTAYTKAGASCSCCFKKIEALLARVNADLVEDGLLPADQAYRVGSSPQRAIELKPRGEATAAATIFSAGHGVPAHLRAMPKPAAPKPAAPRPVAAMAGADTLTQTELIEQALAELRPHLQRDGGDCELVRIEDNTIYIRLSGNCDGCQLASVTLSGVQAKLIEKIGRPMRVVPVP</sequence>
<dbReference type="InterPro" id="IPR007419">
    <property type="entry name" value="BFD-like_2Fe2S-bd_dom"/>
</dbReference>
<feature type="domain" description="BFD-like [2Fe-2S]-binding" evidence="13">
    <location>
        <begin position="135"/>
        <end position="184"/>
    </location>
</feature>
<dbReference type="Gene3D" id="3.30.300.130">
    <property type="entry name" value="Fe-S cluster assembly (FSCA)"/>
    <property type="match status" value="1"/>
</dbReference>
<evidence type="ECO:0000256" key="1">
    <source>
        <dbReference type="ARBA" id="ARBA00006420"/>
    </source>
</evidence>
<name>A0A0D7E706_RHOPL</name>
<dbReference type="Proteomes" id="UP000032515">
    <property type="component" value="Unassembled WGS sequence"/>
</dbReference>
<feature type="binding site" evidence="10">
    <location>
        <position position="174"/>
    </location>
    <ligand>
        <name>[2Fe-2S] cluster</name>
        <dbReference type="ChEBI" id="CHEBI:190135"/>
    </ligand>
</feature>
<evidence type="ECO:0000259" key="11">
    <source>
        <dbReference type="Pfam" id="PF01106"/>
    </source>
</evidence>
<feature type="binding site" evidence="10">
    <location>
        <position position="171"/>
    </location>
    <ligand>
        <name>[2Fe-2S] cluster</name>
        <dbReference type="ChEBI" id="CHEBI:190135"/>
    </ligand>
</feature>
<dbReference type="Gene3D" id="3.90.1010.10">
    <property type="match status" value="1"/>
</dbReference>